<feature type="transmembrane region" description="Helical" evidence="6">
    <location>
        <begin position="6"/>
        <end position="27"/>
    </location>
</feature>
<evidence type="ECO:0000256" key="3">
    <source>
        <dbReference type="ARBA" id="ARBA00022989"/>
    </source>
</evidence>
<dbReference type="Gene3D" id="1.20.1530.20">
    <property type="match status" value="1"/>
</dbReference>
<reference evidence="7 8" key="1">
    <citation type="submission" date="2018-10" db="EMBL/GenBank/DDBJ databases">
        <title>Aeromicrobium sp. 9W16Y-2 whole genome shotgun sequence.</title>
        <authorList>
            <person name="Li F."/>
        </authorList>
    </citation>
    <scope>NUCLEOTIDE SEQUENCE [LARGE SCALE GENOMIC DNA]</scope>
    <source>
        <strain evidence="7 8">9W16Y-2</strain>
    </source>
</reference>
<dbReference type="RefSeq" id="WP_121794429.1">
    <property type="nucleotide sequence ID" value="NZ_RDBF01000006.1"/>
</dbReference>
<gene>
    <name evidence="7" type="ORF">D9V41_10070</name>
</gene>
<comment type="subcellular location">
    <subcellularLocation>
        <location evidence="1">Membrane</location>
        <topology evidence="1">Multi-pass membrane protein</topology>
    </subcellularLocation>
</comment>
<dbReference type="PANTHER" id="PTHR10361">
    <property type="entry name" value="SODIUM-BILE ACID COTRANSPORTER"/>
    <property type="match status" value="1"/>
</dbReference>
<accession>A0A3L8PP68</accession>
<feature type="transmembrane region" description="Helical" evidence="6">
    <location>
        <begin position="39"/>
        <end position="61"/>
    </location>
</feature>
<evidence type="ECO:0000256" key="5">
    <source>
        <dbReference type="SAM" id="MobiDB-lite"/>
    </source>
</evidence>
<protein>
    <submittedName>
        <fullName evidence="7">Bile acid:sodium symporter family protein</fullName>
    </submittedName>
</protein>
<sequence>MDSALTTVGLPVALGIIMFGLGLSLTVDDFRDVQRHPRAVVVALACQLLLLPALCFGLVLLLDLPPLLAVGMMLLAASPGGTSANLYSHLFRGDVALNVSLTALNSIVAIVTLPLITNLSIAYFGLSDSVDLQFRKVVEVFVVVLGPVVLGMLVRSRRQDFAARMDRPVRIASAVILFVLVMGVLIDQRDNALDYLAQVGLVATLFCIASLAVGFFVPRAVGVTDRKAIASSFEIGVHNATLAIYVAVEVLGSVEMSVPGAVYGLIMFVLAALWGLLLTRWILPSGTRVAAGPAETGSAGGTEPAPPRHRAN</sequence>
<dbReference type="Proteomes" id="UP000282515">
    <property type="component" value="Unassembled WGS sequence"/>
</dbReference>
<dbReference type="AlphaFoldDB" id="A0A3L8PP68"/>
<evidence type="ECO:0000256" key="2">
    <source>
        <dbReference type="ARBA" id="ARBA00022692"/>
    </source>
</evidence>
<dbReference type="GO" id="GO:0016020">
    <property type="term" value="C:membrane"/>
    <property type="evidence" value="ECO:0007669"/>
    <property type="project" value="UniProtKB-SubCell"/>
</dbReference>
<organism evidence="7 8">
    <name type="scientific">Aeromicrobium phragmitis</name>
    <dbReference type="NCBI Taxonomy" id="2478914"/>
    <lineage>
        <taxon>Bacteria</taxon>
        <taxon>Bacillati</taxon>
        <taxon>Actinomycetota</taxon>
        <taxon>Actinomycetes</taxon>
        <taxon>Propionibacteriales</taxon>
        <taxon>Nocardioidaceae</taxon>
        <taxon>Aeromicrobium</taxon>
    </lineage>
</organism>
<keyword evidence="8" id="KW-1185">Reference proteome</keyword>
<dbReference type="InterPro" id="IPR038770">
    <property type="entry name" value="Na+/solute_symporter_sf"/>
</dbReference>
<keyword evidence="3 6" id="KW-1133">Transmembrane helix</keyword>
<feature type="transmembrane region" description="Helical" evidence="6">
    <location>
        <begin position="229"/>
        <end position="248"/>
    </location>
</feature>
<feature type="transmembrane region" description="Helical" evidence="6">
    <location>
        <begin position="168"/>
        <end position="186"/>
    </location>
</feature>
<name>A0A3L8PP68_9ACTN</name>
<evidence type="ECO:0000256" key="4">
    <source>
        <dbReference type="ARBA" id="ARBA00023136"/>
    </source>
</evidence>
<dbReference type="InterPro" id="IPR002657">
    <property type="entry name" value="BilAc:Na_symport/Acr3"/>
</dbReference>
<keyword evidence="4 6" id="KW-0472">Membrane</keyword>
<evidence type="ECO:0000256" key="1">
    <source>
        <dbReference type="ARBA" id="ARBA00004141"/>
    </source>
</evidence>
<proteinExistence type="predicted"/>
<dbReference type="Pfam" id="PF01758">
    <property type="entry name" value="SBF"/>
    <property type="match status" value="1"/>
</dbReference>
<dbReference type="InterPro" id="IPR004710">
    <property type="entry name" value="Bilac:Na_transpt"/>
</dbReference>
<feature type="transmembrane region" description="Helical" evidence="6">
    <location>
        <begin position="198"/>
        <end position="217"/>
    </location>
</feature>
<evidence type="ECO:0000256" key="6">
    <source>
        <dbReference type="SAM" id="Phobius"/>
    </source>
</evidence>
<dbReference type="PANTHER" id="PTHR10361:SF24">
    <property type="entry name" value="P3 PROTEIN"/>
    <property type="match status" value="1"/>
</dbReference>
<feature type="region of interest" description="Disordered" evidence="5">
    <location>
        <begin position="293"/>
        <end position="312"/>
    </location>
</feature>
<comment type="caution">
    <text evidence="7">The sequence shown here is derived from an EMBL/GenBank/DDBJ whole genome shotgun (WGS) entry which is preliminary data.</text>
</comment>
<feature type="transmembrane region" description="Helical" evidence="6">
    <location>
        <begin position="137"/>
        <end position="156"/>
    </location>
</feature>
<evidence type="ECO:0000313" key="8">
    <source>
        <dbReference type="Proteomes" id="UP000282515"/>
    </source>
</evidence>
<feature type="transmembrane region" description="Helical" evidence="6">
    <location>
        <begin position="67"/>
        <end position="87"/>
    </location>
</feature>
<feature type="transmembrane region" description="Helical" evidence="6">
    <location>
        <begin position="99"/>
        <end position="125"/>
    </location>
</feature>
<dbReference type="OrthoDB" id="9806785at2"/>
<keyword evidence="2 6" id="KW-0812">Transmembrane</keyword>
<dbReference type="EMBL" id="RDBF01000006">
    <property type="protein sequence ID" value="RLV55792.1"/>
    <property type="molecule type" value="Genomic_DNA"/>
</dbReference>
<evidence type="ECO:0000313" key="7">
    <source>
        <dbReference type="EMBL" id="RLV55792.1"/>
    </source>
</evidence>
<feature type="transmembrane region" description="Helical" evidence="6">
    <location>
        <begin position="260"/>
        <end position="278"/>
    </location>
</feature>